<reference evidence="2" key="2">
    <citation type="journal article" date="2021" name="PeerJ">
        <title>Extensive microbial diversity within the chicken gut microbiome revealed by metagenomics and culture.</title>
        <authorList>
            <person name="Gilroy R."/>
            <person name="Ravi A."/>
            <person name="Getino M."/>
            <person name="Pursley I."/>
            <person name="Horton D.L."/>
            <person name="Alikhan N.F."/>
            <person name="Baker D."/>
            <person name="Gharbi K."/>
            <person name="Hall N."/>
            <person name="Watson M."/>
            <person name="Adriaenssens E.M."/>
            <person name="Foster-Nyarko E."/>
            <person name="Jarju S."/>
            <person name="Secka A."/>
            <person name="Antonio M."/>
            <person name="Oren A."/>
            <person name="Chaudhuri R.R."/>
            <person name="La Ragione R."/>
            <person name="Hildebrand F."/>
            <person name="Pallen M.J."/>
        </authorList>
    </citation>
    <scope>NUCLEOTIDE SEQUENCE</scope>
    <source>
        <strain evidence="2">B1-13419</strain>
    </source>
</reference>
<gene>
    <name evidence="2" type="ORF">IAB91_07295</name>
</gene>
<feature type="domain" description="DUF4372" evidence="1">
    <location>
        <begin position="4"/>
        <end position="53"/>
    </location>
</feature>
<evidence type="ECO:0000313" key="3">
    <source>
        <dbReference type="Proteomes" id="UP000823757"/>
    </source>
</evidence>
<sequence length="53" mass="6330">MNKGKYVFSQLLDFLDKDVFLRISNKYNGNRYVKSFTCWNQLAVMMFGQLSNR</sequence>
<dbReference type="Proteomes" id="UP000823757">
    <property type="component" value="Unassembled WGS sequence"/>
</dbReference>
<accession>A0A9D9IMP5</accession>
<proteinExistence type="predicted"/>
<reference evidence="2" key="1">
    <citation type="submission" date="2020-10" db="EMBL/GenBank/DDBJ databases">
        <authorList>
            <person name="Gilroy R."/>
        </authorList>
    </citation>
    <scope>NUCLEOTIDE SEQUENCE</scope>
    <source>
        <strain evidence="2">B1-13419</strain>
    </source>
</reference>
<feature type="non-terminal residue" evidence="2">
    <location>
        <position position="53"/>
    </location>
</feature>
<dbReference type="InterPro" id="IPR025399">
    <property type="entry name" value="DUF4372"/>
</dbReference>
<organism evidence="2 3">
    <name type="scientific">Candidatus Cryptobacteroides faecigallinarum</name>
    <dbReference type="NCBI Taxonomy" id="2840763"/>
    <lineage>
        <taxon>Bacteria</taxon>
        <taxon>Pseudomonadati</taxon>
        <taxon>Bacteroidota</taxon>
        <taxon>Bacteroidia</taxon>
        <taxon>Bacteroidales</taxon>
        <taxon>Candidatus Cryptobacteroides</taxon>
    </lineage>
</organism>
<dbReference type="EMBL" id="JADIMD010000108">
    <property type="protein sequence ID" value="MBO8475075.1"/>
    <property type="molecule type" value="Genomic_DNA"/>
</dbReference>
<name>A0A9D9IMP5_9BACT</name>
<protein>
    <submittedName>
        <fullName evidence="2">DUF4372 domain-containing protein</fullName>
    </submittedName>
</protein>
<evidence type="ECO:0000313" key="2">
    <source>
        <dbReference type="EMBL" id="MBO8475075.1"/>
    </source>
</evidence>
<dbReference type="Pfam" id="PF14294">
    <property type="entry name" value="DUF4372"/>
    <property type="match status" value="1"/>
</dbReference>
<evidence type="ECO:0000259" key="1">
    <source>
        <dbReference type="Pfam" id="PF14294"/>
    </source>
</evidence>
<comment type="caution">
    <text evidence="2">The sequence shown here is derived from an EMBL/GenBank/DDBJ whole genome shotgun (WGS) entry which is preliminary data.</text>
</comment>
<dbReference type="AlphaFoldDB" id="A0A9D9IMP5"/>